<protein>
    <recommendedName>
        <fullName evidence="4">DUF4817 domain-containing protein</fullName>
    </recommendedName>
</protein>
<name>A0A4Y2P801_ARAVE</name>
<organism evidence="1 3">
    <name type="scientific">Araneus ventricosus</name>
    <name type="common">Orbweaver spider</name>
    <name type="synonym">Epeira ventricosa</name>
    <dbReference type="NCBI Taxonomy" id="182803"/>
    <lineage>
        <taxon>Eukaryota</taxon>
        <taxon>Metazoa</taxon>
        <taxon>Ecdysozoa</taxon>
        <taxon>Arthropoda</taxon>
        <taxon>Chelicerata</taxon>
        <taxon>Arachnida</taxon>
        <taxon>Araneae</taxon>
        <taxon>Araneomorphae</taxon>
        <taxon>Entelegynae</taxon>
        <taxon>Araneoidea</taxon>
        <taxon>Araneidae</taxon>
        <taxon>Araneus</taxon>
    </lineage>
</organism>
<dbReference type="EMBL" id="BGPR01010636">
    <property type="protein sequence ID" value="GBN47202.1"/>
    <property type="molecule type" value="Genomic_DNA"/>
</dbReference>
<proteinExistence type="predicted"/>
<gene>
    <name evidence="2" type="ORF">AVEN_100992_1</name>
    <name evidence="1" type="ORF">AVEN_161937_1</name>
</gene>
<evidence type="ECO:0008006" key="4">
    <source>
        <dbReference type="Google" id="ProtNLM"/>
    </source>
</evidence>
<comment type="caution">
    <text evidence="1">The sequence shown here is derived from an EMBL/GenBank/DDBJ whole genome shotgun (WGS) entry which is preliminary data.</text>
</comment>
<reference evidence="1 3" key="1">
    <citation type="journal article" date="2019" name="Sci. Rep.">
        <title>Orb-weaving spider Araneus ventricosus genome elucidates the spidroin gene catalogue.</title>
        <authorList>
            <person name="Kono N."/>
            <person name="Nakamura H."/>
            <person name="Ohtoshi R."/>
            <person name="Moran D.A.P."/>
            <person name="Shinohara A."/>
            <person name="Yoshida Y."/>
            <person name="Fujiwara M."/>
            <person name="Mori M."/>
            <person name="Tomita M."/>
            <person name="Arakawa K."/>
        </authorList>
    </citation>
    <scope>NUCLEOTIDE SEQUENCE [LARGE SCALE GENOMIC DNA]</scope>
</reference>
<evidence type="ECO:0000313" key="1">
    <source>
        <dbReference type="EMBL" id="GBN47202.1"/>
    </source>
</evidence>
<evidence type="ECO:0000313" key="3">
    <source>
        <dbReference type="Proteomes" id="UP000499080"/>
    </source>
</evidence>
<evidence type="ECO:0000313" key="2">
    <source>
        <dbReference type="EMBL" id="GBN91057.1"/>
    </source>
</evidence>
<accession>A0A4Y2P801</accession>
<dbReference type="Proteomes" id="UP000499080">
    <property type="component" value="Unassembled WGS sequence"/>
</dbReference>
<sequence length="85" mass="9982">MVDAQEEAQCVLWLVETKSQKTLQRKHRLIYHRSPLSMSPIYAWMKKFKVTGNVKKYTWREIEYIPGILRAAKGAYVEITALNLL</sequence>
<dbReference type="EMBL" id="BGPR01023691">
    <property type="protein sequence ID" value="GBN91057.1"/>
    <property type="molecule type" value="Genomic_DNA"/>
</dbReference>
<keyword evidence="3" id="KW-1185">Reference proteome</keyword>
<dbReference type="AlphaFoldDB" id="A0A4Y2P801"/>